<dbReference type="PANTHER" id="PTHR35400:SF3">
    <property type="entry name" value="SLL1072 PROTEIN"/>
    <property type="match status" value="1"/>
</dbReference>
<feature type="domain" description="Putative restriction endonuclease" evidence="1">
    <location>
        <begin position="21"/>
        <end position="167"/>
    </location>
</feature>
<accession>W7IQD3</accession>
<dbReference type="STRING" id="909613.UO65_1624"/>
<comment type="caution">
    <text evidence="2">The sequence shown here is derived from an EMBL/GenBank/DDBJ whole genome shotgun (WGS) entry which is preliminary data.</text>
</comment>
<dbReference type="InterPro" id="IPR012296">
    <property type="entry name" value="Nuclease_put_TT1808"/>
</dbReference>
<dbReference type="EMBL" id="AYXG01000057">
    <property type="protein sequence ID" value="EWC63060.1"/>
    <property type="molecule type" value="Genomic_DNA"/>
</dbReference>
<dbReference type="Proteomes" id="UP000019277">
    <property type="component" value="Unassembled WGS sequence"/>
</dbReference>
<gene>
    <name evidence="2" type="ORF">UO65_1624</name>
</gene>
<evidence type="ECO:0000259" key="1">
    <source>
        <dbReference type="Pfam" id="PF05685"/>
    </source>
</evidence>
<dbReference type="AlphaFoldDB" id="W7IQD3"/>
<dbReference type="RefSeq" id="WP_035280102.1">
    <property type="nucleotide sequence ID" value="NZ_AYXG01000057.1"/>
</dbReference>
<dbReference type="InterPro" id="IPR011335">
    <property type="entry name" value="Restrct_endonuc-II-like"/>
</dbReference>
<name>W7IQD3_9PSEU</name>
<dbReference type="PATRIC" id="fig|909613.9.peg.1637"/>
<dbReference type="CDD" id="cd06260">
    <property type="entry name" value="DUF820-like"/>
    <property type="match status" value="1"/>
</dbReference>
<evidence type="ECO:0000313" key="3">
    <source>
        <dbReference type="Proteomes" id="UP000019277"/>
    </source>
</evidence>
<dbReference type="Gene3D" id="3.90.1570.10">
    <property type="entry name" value="tt1808, chain A"/>
    <property type="match status" value="1"/>
</dbReference>
<dbReference type="SUPFAM" id="SSF52980">
    <property type="entry name" value="Restriction endonuclease-like"/>
    <property type="match status" value="1"/>
</dbReference>
<evidence type="ECO:0000313" key="2">
    <source>
        <dbReference type="EMBL" id="EWC63060.1"/>
    </source>
</evidence>
<reference evidence="2 3" key="1">
    <citation type="journal article" date="2014" name="Genome Announc.">
        <title>Draft Genome Sequence of the Antitrypanosomally Active Sponge-Associated Bacterium Actinokineospora sp. Strain EG49.</title>
        <authorList>
            <person name="Harjes J."/>
            <person name="Ryu T."/>
            <person name="Abdelmohsen U.R."/>
            <person name="Moitinho-Silva L."/>
            <person name="Horn H."/>
            <person name="Ravasi T."/>
            <person name="Hentschel U."/>
        </authorList>
    </citation>
    <scope>NUCLEOTIDE SEQUENCE [LARGE SCALE GENOMIC DNA]</scope>
    <source>
        <strain evidence="2 3">EG49</strain>
    </source>
</reference>
<dbReference type="InterPro" id="IPR008538">
    <property type="entry name" value="Uma2"/>
</dbReference>
<dbReference type="Pfam" id="PF05685">
    <property type="entry name" value="Uma2"/>
    <property type="match status" value="1"/>
</dbReference>
<dbReference type="OrthoDB" id="9799703at2"/>
<dbReference type="PANTHER" id="PTHR35400">
    <property type="entry name" value="SLR1083 PROTEIN"/>
    <property type="match status" value="1"/>
</dbReference>
<sequence>MTAMPQHQHESSAPTHLLTIEEYAALGETESGYTELQEGRLLMSPSAGRPHMRASGKLFMHLENQLPEHLEVTQELDVDLALTAPGEPGNSRRPDLVVYERATADRVEDEGRMFPAAEVLLVVEIVSPGSRRTDHKVKRAEYADAGIPHYWILDLDDPVSLLVCRRTEEFGYVDDQEATGVFRTDVPFPVTIDLDSLG</sequence>
<keyword evidence="3" id="KW-1185">Reference proteome</keyword>
<proteinExistence type="predicted"/>
<dbReference type="eggNOG" id="COG4636">
    <property type="taxonomic scope" value="Bacteria"/>
</dbReference>
<accession>A0A8E3BDT8</accession>
<organism evidence="2 3">
    <name type="scientific">Actinokineospora spheciospongiae</name>
    <dbReference type="NCBI Taxonomy" id="909613"/>
    <lineage>
        <taxon>Bacteria</taxon>
        <taxon>Bacillati</taxon>
        <taxon>Actinomycetota</taxon>
        <taxon>Actinomycetes</taxon>
        <taxon>Pseudonocardiales</taxon>
        <taxon>Pseudonocardiaceae</taxon>
        <taxon>Actinokineospora</taxon>
    </lineage>
</organism>
<protein>
    <recommendedName>
        <fullName evidence="1">Putative restriction endonuclease domain-containing protein</fullName>
    </recommendedName>
</protein>